<name>A0A2Z5XVJ7_9CAUD</name>
<proteinExistence type="predicted"/>
<sequence length="87" mass="9657">MRSQPTTILALSVAAPGLLFAHTHSNPCGTFLAVYRSPVVYDDDPVYQPVAEVLETFDAEVIGRETYSDPEMFFGRGDAITYTLREK</sequence>
<dbReference type="RefSeq" id="YP_010062292.1">
    <property type="nucleotide sequence ID" value="NC_054792.1"/>
</dbReference>
<dbReference type="KEGG" id="vg:64871953"/>
<dbReference type="Proteomes" id="UP000250053">
    <property type="component" value="Segment"/>
</dbReference>
<dbReference type="Pfam" id="PF17429">
    <property type="entry name" value="GP70"/>
    <property type="match status" value="1"/>
</dbReference>
<dbReference type="GeneID" id="64871953"/>
<keyword evidence="2" id="KW-1185">Reference proteome</keyword>
<evidence type="ECO:0000313" key="1">
    <source>
        <dbReference type="EMBL" id="BBC53865.1"/>
    </source>
</evidence>
<evidence type="ECO:0000313" key="2">
    <source>
        <dbReference type="Proteomes" id="UP000250053"/>
    </source>
</evidence>
<dbReference type="InterPro" id="IPR035405">
    <property type="entry name" value="GP70"/>
</dbReference>
<protein>
    <submittedName>
        <fullName evidence="1">Hypotheical protein</fullName>
    </submittedName>
</protein>
<reference evidence="1 2" key="1">
    <citation type="submission" date="2018-01" db="EMBL/GenBank/DDBJ databases">
        <title>Genome sequence of Mycobacterium phage PP.</title>
        <authorList>
            <person name="Uchiyama J."/>
            <person name="Matsuzaki S."/>
        </authorList>
    </citation>
    <scope>NUCLEOTIDE SEQUENCE [LARGE SCALE GENOMIC DNA]</scope>
</reference>
<accession>A0A2Z5XVJ7</accession>
<organism evidence="1 2">
    <name type="scientific">Mycobacterium phage PP</name>
    <dbReference type="NCBI Taxonomy" id="2077134"/>
    <lineage>
        <taxon>Viruses</taxon>
        <taxon>Duplodnaviria</taxon>
        <taxon>Heunggongvirae</taxon>
        <taxon>Uroviricota</taxon>
        <taxon>Caudoviricetes</taxon>
        <taxon>Sagamiharavirus</taxon>
        <taxon>Sagamiharavirus PP</taxon>
    </lineage>
</organism>
<dbReference type="EMBL" id="AP018486">
    <property type="protein sequence ID" value="BBC53865.1"/>
    <property type="molecule type" value="Genomic_DNA"/>
</dbReference>